<dbReference type="SUPFAM" id="SSF81606">
    <property type="entry name" value="PP2C-like"/>
    <property type="match status" value="1"/>
</dbReference>
<dbReference type="RefSeq" id="WP_280999457.1">
    <property type="nucleotide sequence ID" value="NZ_CP069362.1"/>
</dbReference>
<name>A0ABY8PRB0_9BACT</name>
<feature type="domain" description="PPM-type phosphatase" evidence="1">
    <location>
        <begin position="232"/>
        <end position="496"/>
    </location>
</feature>
<dbReference type="InterPro" id="IPR001932">
    <property type="entry name" value="PPM-type_phosphatase-like_dom"/>
</dbReference>
<reference evidence="2 3" key="1">
    <citation type="submission" date="2021-02" db="EMBL/GenBank/DDBJ databases">
        <title>Characterization of Marinitoga sp. nov. str. BP5-C20A.</title>
        <authorList>
            <person name="Erauso G."/>
            <person name="Postec A."/>
        </authorList>
    </citation>
    <scope>NUCLEOTIDE SEQUENCE [LARGE SCALE GENOMIC DNA]</scope>
    <source>
        <strain evidence="2 3">BP5-C20A</strain>
    </source>
</reference>
<keyword evidence="3" id="KW-1185">Reference proteome</keyword>
<evidence type="ECO:0000313" key="2">
    <source>
        <dbReference type="EMBL" id="WGS65189.1"/>
    </source>
</evidence>
<dbReference type="Gene3D" id="3.60.40.10">
    <property type="entry name" value="PPM-type phosphatase domain"/>
    <property type="match status" value="1"/>
</dbReference>
<dbReference type="EMBL" id="CP069362">
    <property type="protein sequence ID" value="WGS65189.1"/>
    <property type="molecule type" value="Genomic_DNA"/>
</dbReference>
<gene>
    <name evidence="2" type="ORF">JRV97_01130</name>
</gene>
<proteinExistence type="predicted"/>
<organism evidence="2 3">
    <name type="scientific">Marinitoga aeolica</name>
    <dbReference type="NCBI Taxonomy" id="2809031"/>
    <lineage>
        <taxon>Bacteria</taxon>
        <taxon>Thermotogati</taxon>
        <taxon>Thermotogota</taxon>
        <taxon>Thermotogae</taxon>
        <taxon>Petrotogales</taxon>
        <taxon>Petrotogaceae</taxon>
        <taxon>Marinitoga</taxon>
    </lineage>
</organism>
<dbReference type="PROSITE" id="PS51746">
    <property type="entry name" value="PPM_2"/>
    <property type="match status" value="1"/>
</dbReference>
<dbReference type="Proteomes" id="UP001232493">
    <property type="component" value="Chromosome"/>
</dbReference>
<protein>
    <submittedName>
        <fullName evidence="2">Protein phosphatase 2C domain-containing protein</fullName>
    </submittedName>
</protein>
<dbReference type="InterPro" id="IPR036457">
    <property type="entry name" value="PPM-type-like_dom_sf"/>
</dbReference>
<dbReference type="Pfam" id="PF13672">
    <property type="entry name" value="PP2C_2"/>
    <property type="match status" value="1"/>
</dbReference>
<sequence length="503" mass="59753">MAYIESRIEKRDILIFNNVEWITDFKIFKEKPNLENIEYPLKNFENNEVLFLFDEKLKPFKEVNNDIESVINMTLNLLELMEKTEENGYKFFIIDPKSIYFDQELKPYIFLYYPIFSEYDIVELKKFNMPISIRSKISKFDLNNSTLIAEIFARLLFGDDYISIGKIKEKKYYVKEKLKEMGEYDLQYWFKKSLYNDYSIKQSKKIFLKTLERRKRRKTQKKLIEKIARATKSSEGSKKLKEEDDFLDDVNQDSWFKDVYNEKAIFAVMDGVSTAKVGNGKIASNIVKEIILNKWDELKEKDINTETVKRFIEDILKESNEKILIKAKELKKEFNATDIMASTLALVILYNDNLYIASVGDSNIFIMNKDYILKMNIEHNIKREKLINKRNLKGKESSLTEYIGKYKQIENEIVPEKINYFYSETKLLDDEIVLVSSDGVLDYWKGEEDNKEDFFKEDFFKIYSKYNKLKVAAIKIICELESNEAADNITLHLFNPIYKKEEK</sequence>
<evidence type="ECO:0000313" key="3">
    <source>
        <dbReference type="Proteomes" id="UP001232493"/>
    </source>
</evidence>
<accession>A0ABY8PRB0</accession>
<evidence type="ECO:0000259" key="1">
    <source>
        <dbReference type="PROSITE" id="PS51746"/>
    </source>
</evidence>
<dbReference type="SMART" id="SM00332">
    <property type="entry name" value="PP2Cc"/>
    <property type="match status" value="1"/>
</dbReference>